<dbReference type="AlphaFoldDB" id="A0A066W621"/>
<sequence>MADQFNLDYLYSLTESNDPVPDAASTRSFGARTADKQGGTQQGRRAWQRRLRPDDQQHGHTSTKSNHSSAFFGATGHHNKHVVGSPGAAYSAQLTASLMSRPYTAPLSVLVTAWSSLYLAILWLYFSLIFALCFKIAWHSILRKPSHLFRKLKLYGSERSALSESSSSAAIDALHDKRTSAQIREIAFERSGEVLLWLGLAVLSLGTTWYHMIRYLLWSYQTFLHKAKLAQLLPPVRHAADARAGATLSPSSTLSTHITHAVHLSQTTLERMHVWLRETSLFKEAWLLVVGNELNWWWSAEVCIFTVGVWALFLRQRGGRSSIPSVWAFMLLGQVVAISFAQNLFHLALVLAPPESGRISISCSSVSAKEDDMELVRAISTNTDEVLRLYTETTEVECEQIDNTMSATGRSSRSDTIGTTNTTRRIWKQTRAITPPSIGRTLDVLVIAPVLVFAVRAVWFVPSTLPRILIMHLFPLLLSLYPTFAGGLLARLRSKLRIYIEHVMPTRHLLALSMLAQPSAVYALLALAAAIMRIANTYAAYGVLKISLQHVTGLQSARPGIRMLCGALFQRTFFSHPAQSSISFDNVCIGISSAAWIMIDMSRNMDKSRSARSARGAGEEQRSSLLFNLAFESAVVALITIIAGPSVTMAAYVAVDEHRREQSMLAAEKRLIVAGATPDAPSARSTTVSCSRPRTAQSDLKERARYILVNEVIEETIVRSNPGRVRR</sequence>
<keyword evidence="2" id="KW-0812">Transmembrane</keyword>
<evidence type="ECO:0000256" key="1">
    <source>
        <dbReference type="SAM" id="MobiDB-lite"/>
    </source>
</evidence>
<dbReference type="HOGENOM" id="CLU_380902_0_0_1"/>
<feature type="transmembrane region" description="Helical" evidence="2">
    <location>
        <begin position="634"/>
        <end position="655"/>
    </location>
</feature>
<evidence type="ECO:0000256" key="2">
    <source>
        <dbReference type="SAM" id="Phobius"/>
    </source>
</evidence>
<evidence type="ECO:0000313" key="4">
    <source>
        <dbReference type="Proteomes" id="UP000027361"/>
    </source>
</evidence>
<accession>A0A066W621</accession>
<evidence type="ECO:0000313" key="3">
    <source>
        <dbReference type="EMBL" id="KDN49196.1"/>
    </source>
</evidence>
<gene>
    <name evidence="3" type="ORF">K437DRAFT_255320</name>
</gene>
<feature type="transmembrane region" description="Helical" evidence="2">
    <location>
        <begin position="468"/>
        <end position="489"/>
    </location>
</feature>
<protein>
    <submittedName>
        <fullName evidence="3">Uncharacterized protein</fullName>
    </submittedName>
</protein>
<keyword evidence="4" id="KW-1185">Reference proteome</keyword>
<dbReference type="InParanoid" id="A0A066W621"/>
<dbReference type="GeneID" id="25264120"/>
<comment type="caution">
    <text evidence="3">The sequence shown here is derived from an EMBL/GenBank/DDBJ whole genome shotgun (WGS) entry which is preliminary data.</text>
</comment>
<keyword evidence="2" id="KW-0472">Membrane</keyword>
<feature type="region of interest" description="Disordered" evidence="1">
    <location>
        <begin position="16"/>
        <end position="68"/>
    </location>
</feature>
<dbReference type="OrthoDB" id="2126185at2759"/>
<name>A0A066W621_TILAU</name>
<reference evidence="3 4" key="1">
    <citation type="submission" date="2014-05" db="EMBL/GenBank/DDBJ databases">
        <title>Draft genome sequence of a rare smut relative, Tilletiaria anomala UBC 951.</title>
        <authorList>
            <consortium name="DOE Joint Genome Institute"/>
            <person name="Toome M."/>
            <person name="Kuo A."/>
            <person name="Henrissat B."/>
            <person name="Lipzen A."/>
            <person name="Tritt A."/>
            <person name="Yoshinaga Y."/>
            <person name="Zane M."/>
            <person name="Barry K."/>
            <person name="Grigoriev I.V."/>
            <person name="Spatafora J.W."/>
            <person name="Aimea M.C."/>
        </authorList>
    </citation>
    <scope>NUCLEOTIDE SEQUENCE [LARGE SCALE GENOMIC DNA]</scope>
    <source>
        <strain evidence="3 4">UBC 951</strain>
    </source>
</reference>
<dbReference type="Proteomes" id="UP000027361">
    <property type="component" value="Unassembled WGS sequence"/>
</dbReference>
<feature type="transmembrane region" description="Helical" evidence="2">
    <location>
        <begin position="296"/>
        <end position="314"/>
    </location>
</feature>
<keyword evidence="2" id="KW-1133">Transmembrane helix</keyword>
<dbReference type="EMBL" id="JMSN01000022">
    <property type="protein sequence ID" value="KDN49196.1"/>
    <property type="molecule type" value="Genomic_DNA"/>
</dbReference>
<feature type="transmembrane region" description="Helical" evidence="2">
    <location>
        <begin position="194"/>
        <end position="213"/>
    </location>
</feature>
<feature type="transmembrane region" description="Helical" evidence="2">
    <location>
        <begin position="509"/>
        <end position="531"/>
    </location>
</feature>
<proteinExistence type="predicted"/>
<dbReference type="RefSeq" id="XP_013244279.1">
    <property type="nucleotide sequence ID" value="XM_013388825.1"/>
</dbReference>
<organism evidence="3 4">
    <name type="scientific">Tilletiaria anomala (strain ATCC 24038 / CBS 436.72 / UBC 951)</name>
    <dbReference type="NCBI Taxonomy" id="1037660"/>
    <lineage>
        <taxon>Eukaryota</taxon>
        <taxon>Fungi</taxon>
        <taxon>Dikarya</taxon>
        <taxon>Basidiomycota</taxon>
        <taxon>Ustilaginomycotina</taxon>
        <taxon>Exobasidiomycetes</taxon>
        <taxon>Georgefischeriales</taxon>
        <taxon>Tilletiariaceae</taxon>
        <taxon>Tilletiaria</taxon>
    </lineage>
</organism>
<feature type="transmembrane region" description="Helical" evidence="2">
    <location>
        <begin position="117"/>
        <end position="138"/>
    </location>
</feature>
<feature type="transmembrane region" description="Helical" evidence="2">
    <location>
        <begin position="444"/>
        <end position="461"/>
    </location>
</feature>
<feature type="compositionally biased region" description="Polar residues" evidence="1">
    <location>
        <begin position="59"/>
        <end position="68"/>
    </location>
</feature>